<dbReference type="Gene3D" id="1.10.287.1490">
    <property type="match status" value="1"/>
</dbReference>
<name>A0ABU6XRH5_9FABA</name>
<comment type="caution">
    <text evidence="2">The sequence shown here is derived from an EMBL/GenBank/DDBJ whole genome shotgun (WGS) entry which is preliminary data.</text>
</comment>
<evidence type="ECO:0000313" key="2">
    <source>
        <dbReference type="EMBL" id="MED6200040.1"/>
    </source>
</evidence>
<protein>
    <submittedName>
        <fullName evidence="2">Uncharacterized protein</fullName>
    </submittedName>
</protein>
<keyword evidence="1" id="KW-0175">Coiled coil</keyword>
<evidence type="ECO:0000313" key="3">
    <source>
        <dbReference type="Proteomes" id="UP001341840"/>
    </source>
</evidence>
<organism evidence="2 3">
    <name type="scientific">Stylosanthes scabra</name>
    <dbReference type="NCBI Taxonomy" id="79078"/>
    <lineage>
        <taxon>Eukaryota</taxon>
        <taxon>Viridiplantae</taxon>
        <taxon>Streptophyta</taxon>
        <taxon>Embryophyta</taxon>
        <taxon>Tracheophyta</taxon>
        <taxon>Spermatophyta</taxon>
        <taxon>Magnoliopsida</taxon>
        <taxon>eudicotyledons</taxon>
        <taxon>Gunneridae</taxon>
        <taxon>Pentapetalae</taxon>
        <taxon>rosids</taxon>
        <taxon>fabids</taxon>
        <taxon>Fabales</taxon>
        <taxon>Fabaceae</taxon>
        <taxon>Papilionoideae</taxon>
        <taxon>50 kb inversion clade</taxon>
        <taxon>dalbergioids sensu lato</taxon>
        <taxon>Dalbergieae</taxon>
        <taxon>Pterocarpus clade</taxon>
        <taxon>Stylosanthes</taxon>
    </lineage>
</organism>
<accession>A0ABU6XRH5</accession>
<dbReference type="Proteomes" id="UP001341840">
    <property type="component" value="Unassembled WGS sequence"/>
</dbReference>
<sequence length="536" mass="62262">MLELKNKEISDQIDKHSDRTELDLLRQKIADQNQKIDTYSKQHDELNKHIEELTSDYELLKRENLDICLRLKQVEAQHKMLQKKYSASLTAIEQLESQVEILEENIKNQEDEFSESLVYVNELENQVNNLERELKTQADKFEEDLHSFKCAKIEQEEQAMKAEEALRTTIHNNALISDRFQDELRRLSVEMTSKVEEYERMIIKANTEADELQKQNKIMEETLQKCNQELRLITNQNDLKLQELLNQINLKEKAVEMLTQELEVKSKQLENAQRQKDEKDRALSKQIQVLRIEIKKLMVEKHAFSKAKSTEQMTEAVFQGHQDVDKILGTLMTEVEILKNHHKELTNILQKEHAEKEKMSKTISQLDGEVKKKAAELSIMEKKQTNNKRQPATTHMNLTSRDAECYGASPSNEEQLKSNSEWHKGMDAGNTAVGLEEKGIGNSAENKVCQDRSDVKTCLANEVTLFNHDHSGQCHTNELLNEVALLKERNRYMESELKELEERYSDISLKFAEVEGERQQLVMALRSIKNGKSLNS</sequence>
<feature type="coiled-coil region" evidence="1">
    <location>
        <begin position="483"/>
        <end position="517"/>
    </location>
</feature>
<proteinExistence type="predicted"/>
<feature type="coiled-coil region" evidence="1">
    <location>
        <begin position="195"/>
        <end position="289"/>
    </location>
</feature>
<feature type="coiled-coil region" evidence="1">
    <location>
        <begin position="22"/>
        <end position="140"/>
    </location>
</feature>
<keyword evidence="3" id="KW-1185">Reference proteome</keyword>
<dbReference type="PANTHER" id="PTHR34452">
    <property type="entry name" value="MYOSIN HEAVY CHAIN-RELATED PROTEIN"/>
    <property type="match status" value="1"/>
</dbReference>
<dbReference type="PANTHER" id="PTHR34452:SF14">
    <property type="entry name" value="MYOSIN HEAVY CHAIN, MUSCLE"/>
    <property type="match status" value="1"/>
</dbReference>
<dbReference type="EMBL" id="JASCZI010212665">
    <property type="protein sequence ID" value="MED6200040.1"/>
    <property type="molecule type" value="Genomic_DNA"/>
</dbReference>
<gene>
    <name evidence="2" type="ORF">PIB30_081394</name>
</gene>
<evidence type="ECO:0000256" key="1">
    <source>
        <dbReference type="SAM" id="Coils"/>
    </source>
</evidence>
<reference evidence="2 3" key="1">
    <citation type="journal article" date="2023" name="Plants (Basel)">
        <title>Bridging the Gap: Combining Genomics and Transcriptomics Approaches to Understand Stylosanthes scabra, an Orphan Legume from the Brazilian Caatinga.</title>
        <authorList>
            <person name="Ferreira-Neto J.R.C."/>
            <person name="da Silva M.D."/>
            <person name="Binneck E."/>
            <person name="de Melo N.F."/>
            <person name="da Silva R.H."/>
            <person name="de Melo A.L.T.M."/>
            <person name="Pandolfi V."/>
            <person name="Bustamante F.O."/>
            <person name="Brasileiro-Vidal A.C."/>
            <person name="Benko-Iseppon A.M."/>
        </authorList>
    </citation>
    <scope>NUCLEOTIDE SEQUENCE [LARGE SCALE GENOMIC DNA]</scope>
    <source>
        <tissue evidence="2">Leaves</tissue>
    </source>
</reference>